<dbReference type="InterPro" id="IPR005349">
    <property type="entry name" value="TMEM14"/>
</dbReference>
<evidence type="ECO:0000313" key="7">
    <source>
        <dbReference type="Proteomes" id="UP001515500"/>
    </source>
</evidence>
<evidence type="ECO:0000313" key="8">
    <source>
        <dbReference type="RefSeq" id="XP_039130106.1"/>
    </source>
</evidence>
<dbReference type="GO" id="GO:0015245">
    <property type="term" value="F:fatty acid transmembrane transporter activity"/>
    <property type="evidence" value="ECO:0007669"/>
    <property type="project" value="TreeGrafter"/>
</dbReference>
<feature type="transmembrane region" description="Helical" evidence="6">
    <location>
        <begin position="128"/>
        <end position="149"/>
    </location>
</feature>
<dbReference type="PANTHER" id="PTHR12668:SF48">
    <property type="entry name" value="PROTEIN FATTY ACID EXPORT 1, CHLOROPLASTIC"/>
    <property type="match status" value="1"/>
</dbReference>
<feature type="transmembrane region" description="Helical" evidence="6">
    <location>
        <begin position="155"/>
        <end position="176"/>
    </location>
</feature>
<keyword evidence="5 6" id="KW-0472">Membrane</keyword>
<dbReference type="Proteomes" id="UP001515500">
    <property type="component" value="Chromosome 8"/>
</dbReference>
<evidence type="ECO:0000256" key="5">
    <source>
        <dbReference type="ARBA" id="ARBA00023136"/>
    </source>
</evidence>
<comment type="subcellular location">
    <subcellularLocation>
        <location evidence="1">Membrane</location>
    </subcellularLocation>
</comment>
<sequence>MAAALRLGSGIGARRSLPFVHGLCFSSSSSSSSSSRVSFCHVLGRDRRGLNGPKFAAYMCVNGSSPKVTGFEANNTAMKHRDEDGAEVGINEIPKPYQGFEPADEKSDKDAYAESFVQRKRSAKLHDFCLGIPFGGIVFGAGLIGSLFSRSLSPLVAGTLFGGAILVLSTCSLKIWRQGKSSLPFILGQAAIAAAFLRKHYQVYSLTKNAFPSGFFILMSAAMLCFYSYVLIAGGNPPPKKLAANAST</sequence>
<organism evidence="7 8">
    <name type="scientific">Dioscorea cayennensis subsp. rotundata</name>
    <name type="common">White Guinea yam</name>
    <name type="synonym">Dioscorea rotundata</name>
    <dbReference type="NCBI Taxonomy" id="55577"/>
    <lineage>
        <taxon>Eukaryota</taxon>
        <taxon>Viridiplantae</taxon>
        <taxon>Streptophyta</taxon>
        <taxon>Embryophyta</taxon>
        <taxon>Tracheophyta</taxon>
        <taxon>Spermatophyta</taxon>
        <taxon>Magnoliopsida</taxon>
        <taxon>Liliopsida</taxon>
        <taxon>Dioscoreales</taxon>
        <taxon>Dioscoreaceae</taxon>
        <taxon>Dioscorea</taxon>
    </lineage>
</organism>
<protein>
    <submittedName>
        <fullName evidence="8">Protein FATTY ACID EXPORT 1, chloroplastic</fullName>
    </submittedName>
</protein>
<dbReference type="Gene3D" id="1.10.10.1740">
    <property type="entry name" value="Transmembrane protein 14-like"/>
    <property type="match status" value="1"/>
</dbReference>
<dbReference type="AlphaFoldDB" id="A0AB40BRK1"/>
<gene>
    <name evidence="8" type="primary">LOC120266531</name>
</gene>
<keyword evidence="3 6" id="KW-0812">Transmembrane</keyword>
<dbReference type="PANTHER" id="PTHR12668">
    <property type="entry name" value="TRANSMEMBRANE PROTEIN 14, 15"/>
    <property type="match status" value="1"/>
</dbReference>
<evidence type="ECO:0000256" key="4">
    <source>
        <dbReference type="ARBA" id="ARBA00022989"/>
    </source>
</evidence>
<dbReference type="GO" id="GO:0009706">
    <property type="term" value="C:chloroplast inner membrane"/>
    <property type="evidence" value="ECO:0007669"/>
    <property type="project" value="TreeGrafter"/>
</dbReference>
<dbReference type="Pfam" id="PF03647">
    <property type="entry name" value="Tmemb_14"/>
    <property type="match status" value="1"/>
</dbReference>
<evidence type="ECO:0000256" key="1">
    <source>
        <dbReference type="ARBA" id="ARBA00004370"/>
    </source>
</evidence>
<feature type="transmembrane region" description="Helical" evidence="6">
    <location>
        <begin position="213"/>
        <end position="232"/>
    </location>
</feature>
<name>A0AB40BRK1_DIOCR</name>
<reference evidence="8" key="1">
    <citation type="submission" date="2025-08" db="UniProtKB">
        <authorList>
            <consortium name="RefSeq"/>
        </authorList>
    </citation>
    <scope>IDENTIFICATION</scope>
</reference>
<comment type="similarity">
    <text evidence="2">Belongs to the TMEM14 family.</text>
</comment>
<proteinExistence type="inferred from homology"/>
<dbReference type="RefSeq" id="XP_039130106.1">
    <property type="nucleotide sequence ID" value="XM_039274172.1"/>
</dbReference>
<dbReference type="InterPro" id="IPR044890">
    <property type="entry name" value="TMEM14_sf"/>
</dbReference>
<dbReference type="GeneID" id="120266531"/>
<keyword evidence="4 6" id="KW-1133">Transmembrane helix</keyword>
<evidence type="ECO:0000256" key="6">
    <source>
        <dbReference type="SAM" id="Phobius"/>
    </source>
</evidence>
<keyword evidence="7" id="KW-1185">Reference proteome</keyword>
<evidence type="ECO:0000256" key="2">
    <source>
        <dbReference type="ARBA" id="ARBA00007590"/>
    </source>
</evidence>
<accession>A0AB40BRK1</accession>
<evidence type="ECO:0000256" key="3">
    <source>
        <dbReference type="ARBA" id="ARBA00022692"/>
    </source>
</evidence>